<gene>
    <name evidence="1" type="ORF">F383_12547</name>
</gene>
<dbReference type="AlphaFoldDB" id="A0A0B0N9Q6"/>
<keyword evidence="2" id="KW-1185">Reference proteome</keyword>
<protein>
    <submittedName>
        <fullName evidence="1">Uncharacterized protein</fullName>
    </submittedName>
</protein>
<evidence type="ECO:0000313" key="1">
    <source>
        <dbReference type="EMBL" id="KHG11268.1"/>
    </source>
</evidence>
<accession>A0A0B0N9Q6</accession>
<organism evidence="1 2">
    <name type="scientific">Gossypium arboreum</name>
    <name type="common">Tree cotton</name>
    <name type="synonym">Gossypium nanking</name>
    <dbReference type="NCBI Taxonomy" id="29729"/>
    <lineage>
        <taxon>Eukaryota</taxon>
        <taxon>Viridiplantae</taxon>
        <taxon>Streptophyta</taxon>
        <taxon>Embryophyta</taxon>
        <taxon>Tracheophyta</taxon>
        <taxon>Spermatophyta</taxon>
        <taxon>Magnoliopsida</taxon>
        <taxon>eudicotyledons</taxon>
        <taxon>Gunneridae</taxon>
        <taxon>Pentapetalae</taxon>
        <taxon>rosids</taxon>
        <taxon>malvids</taxon>
        <taxon>Malvales</taxon>
        <taxon>Malvaceae</taxon>
        <taxon>Malvoideae</taxon>
        <taxon>Gossypium</taxon>
    </lineage>
</organism>
<proteinExistence type="predicted"/>
<reference evidence="2" key="1">
    <citation type="submission" date="2014-09" db="EMBL/GenBank/DDBJ databases">
        <authorList>
            <person name="Mudge J."/>
            <person name="Ramaraj T."/>
            <person name="Lindquist I.E."/>
            <person name="Bharti A.K."/>
            <person name="Sundararajan A."/>
            <person name="Cameron C.T."/>
            <person name="Woodward J.E."/>
            <person name="May G.D."/>
            <person name="Brubaker C."/>
            <person name="Broadhvest J."/>
            <person name="Wilkins T.A."/>
        </authorList>
    </citation>
    <scope>NUCLEOTIDE SEQUENCE</scope>
    <source>
        <strain evidence="2">cv. AKA8401</strain>
    </source>
</reference>
<name>A0A0B0N9Q6_GOSAR</name>
<dbReference type="EMBL" id="KN395513">
    <property type="protein sequence ID" value="KHG11268.1"/>
    <property type="molecule type" value="Genomic_DNA"/>
</dbReference>
<sequence>MGNQHSLNLLTLVEYTPMLI</sequence>
<evidence type="ECO:0000313" key="2">
    <source>
        <dbReference type="Proteomes" id="UP000032142"/>
    </source>
</evidence>
<dbReference type="Proteomes" id="UP000032142">
    <property type="component" value="Unassembled WGS sequence"/>
</dbReference>